<dbReference type="GO" id="GO:0000171">
    <property type="term" value="F:ribonuclease MRP activity"/>
    <property type="evidence" value="ECO:0007669"/>
    <property type="project" value="TreeGrafter"/>
</dbReference>
<dbReference type="GO" id="GO:0000172">
    <property type="term" value="C:ribonuclease MRP complex"/>
    <property type="evidence" value="ECO:0007669"/>
    <property type="project" value="TreeGrafter"/>
</dbReference>
<dbReference type="GO" id="GO:0004526">
    <property type="term" value="F:ribonuclease P activity"/>
    <property type="evidence" value="ECO:0007669"/>
    <property type="project" value="TreeGrafter"/>
</dbReference>
<sequence>MFDFGKEDGVASSCYFTHGTLPKYIDPEQPPASKKPFSTIMGQSFTHTVDVLLPEELYELIWNDIESKLSSVQYSRVIMSLSALLEGDFFNSYIKSGNILMLSEGRPGVDNVFSLKDGILRLELAKESYERAGLVGKPVRDGGRKHIKTRYVVELNLRLPSMLHGKKGFERIVWAFKNVLNNSITWLFYDFEVKEDSVTCAQANTNPLGANTNPLAKHHPLVRSVARAIRRSNAVLVPPFNLSEVASDRATAKDWAIEFHEWLSLVLLGSHSVRADNRMDSYLCRYSVLSEEVATPTNLVHLRWSGFLPAPWIRTLFFEFVGACKAKPRAWLALNVRTIRTEAVQGLDGYTIFRLPGSSGENSKDNTEGASEADGEGEKGKAARPGVDYMLWELASYRWPAVISVERVTAR</sequence>
<dbReference type="GO" id="GO:0001682">
    <property type="term" value="P:tRNA 5'-leader removal"/>
    <property type="evidence" value="ECO:0007669"/>
    <property type="project" value="InterPro"/>
</dbReference>
<evidence type="ECO:0000256" key="1">
    <source>
        <dbReference type="SAM" id="MobiDB-lite"/>
    </source>
</evidence>
<keyword evidence="3" id="KW-1185">Reference proteome</keyword>
<dbReference type="Proteomes" id="UP000192927">
    <property type="component" value="Unassembled WGS sequence"/>
</dbReference>
<dbReference type="PANTHER" id="PTHR15396:SF1">
    <property type="entry name" value="RIBONUCLEASE P PROTEIN SUBUNIT P40"/>
    <property type="match status" value="1"/>
</dbReference>
<dbReference type="GO" id="GO:0030681">
    <property type="term" value="C:multimeric ribonuclease P complex"/>
    <property type="evidence" value="ECO:0007669"/>
    <property type="project" value="TreeGrafter"/>
</dbReference>
<accession>A0A1W5D4Y3</accession>
<dbReference type="Pfam" id="PF08584">
    <property type="entry name" value="Ribonuc_P_40"/>
    <property type="match status" value="1"/>
</dbReference>
<dbReference type="EMBL" id="FWEW01002291">
    <property type="protein sequence ID" value="SLM38177.1"/>
    <property type="molecule type" value="Genomic_DNA"/>
</dbReference>
<proteinExistence type="predicted"/>
<reference evidence="3" key="1">
    <citation type="submission" date="2017-03" db="EMBL/GenBank/DDBJ databases">
        <authorList>
            <person name="Sharma R."/>
            <person name="Thines M."/>
        </authorList>
    </citation>
    <scope>NUCLEOTIDE SEQUENCE [LARGE SCALE GENOMIC DNA]</scope>
</reference>
<dbReference type="AlphaFoldDB" id="A0A1W5D4Y3"/>
<dbReference type="PANTHER" id="PTHR15396">
    <property type="entry name" value="RIBONUCLEASE P PROTEIN SUBUNIT P40"/>
    <property type="match status" value="1"/>
</dbReference>
<feature type="region of interest" description="Disordered" evidence="1">
    <location>
        <begin position="358"/>
        <end position="382"/>
    </location>
</feature>
<organism evidence="2 3">
    <name type="scientific">Lasallia pustulata</name>
    <dbReference type="NCBI Taxonomy" id="136370"/>
    <lineage>
        <taxon>Eukaryota</taxon>
        <taxon>Fungi</taxon>
        <taxon>Dikarya</taxon>
        <taxon>Ascomycota</taxon>
        <taxon>Pezizomycotina</taxon>
        <taxon>Lecanoromycetes</taxon>
        <taxon>OSLEUM clade</taxon>
        <taxon>Umbilicariomycetidae</taxon>
        <taxon>Umbilicariales</taxon>
        <taxon>Umbilicariaceae</taxon>
        <taxon>Lasallia</taxon>
    </lineage>
</organism>
<dbReference type="GO" id="GO:0000447">
    <property type="term" value="P:endonucleolytic cleavage in ITS1 to separate SSU-rRNA from 5.8S rRNA and LSU-rRNA from tricistronic rRNA transcript (SSU-rRNA, 5.8S rRNA, LSU-rRNA)"/>
    <property type="evidence" value="ECO:0007669"/>
    <property type="project" value="TreeGrafter"/>
</dbReference>
<evidence type="ECO:0000313" key="3">
    <source>
        <dbReference type="Proteomes" id="UP000192927"/>
    </source>
</evidence>
<name>A0A1W5D4Y3_9LECA</name>
<dbReference type="InterPro" id="IPR013893">
    <property type="entry name" value="RNase_P_Rpp40"/>
</dbReference>
<evidence type="ECO:0000313" key="2">
    <source>
        <dbReference type="EMBL" id="SLM38177.1"/>
    </source>
</evidence>
<protein>
    <submittedName>
        <fullName evidence="2">Ribonuclease P, Rpp40</fullName>
    </submittedName>
</protein>